<gene>
    <name evidence="2" type="ORF">G6F50_018060</name>
</gene>
<comment type="caution">
    <text evidence="2">The sequence shown here is derived from an EMBL/GenBank/DDBJ whole genome shotgun (WGS) entry which is preliminary data.</text>
</comment>
<evidence type="ECO:0000256" key="1">
    <source>
        <dbReference type="SAM" id="MobiDB-lite"/>
    </source>
</evidence>
<feature type="region of interest" description="Disordered" evidence="1">
    <location>
        <begin position="1"/>
        <end position="51"/>
    </location>
</feature>
<evidence type="ECO:0000313" key="3">
    <source>
        <dbReference type="Proteomes" id="UP000740926"/>
    </source>
</evidence>
<evidence type="ECO:0000313" key="2">
    <source>
        <dbReference type="EMBL" id="KAG1529353.1"/>
    </source>
</evidence>
<sequence>MSHSGRRSNRPLSASVPLITSSGTPYRAGQPGAASMPARCPPAELPPTYRRSGSMPYAAAWRYSQATAERTSRTTSPKVASGTSVYSSVATAAPAALNASAITGASSLRCARQ</sequence>
<dbReference type="Proteomes" id="UP000740926">
    <property type="component" value="Unassembled WGS sequence"/>
</dbReference>
<keyword evidence="3" id="KW-1185">Reference proteome</keyword>
<dbReference type="AlphaFoldDB" id="A0A9P6XNV7"/>
<proteinExistence type="predicted"/>
<organism evidence="2 3">
    <name type="scientific">Rhizopus delemar</name>
    <dbReference type="NCBI Taxonomy" id="936053"/>
    <lineage>
        <taxon>Eukaryota</taxon>
        <taxon>Fungi</taxon>
        <taxon>Fungi incertae sedis</taxon>
        <taxon>Mucoromycota</taxon>
        <taxon>Mucoromycotina</taxon>
        <taxon>Mucoromycetes</taxon>
        <taxon>Mucorales</taxon>
        <taxon>Mucorineae</taxon>
        <taxon>Rhizopodaceae</taxon>
        <taxon>Rhizopus</taxon>
    </lineage>
</organism>
<accession>A0A9P6XNV7</accession>
<dbReference type="EMBL" id="JAANIU010015466">
    <property type="protein sequence ID" value="KAG1529353.1"/>
    <property type="molecule type" value="Genomic_DNA"/>
</dbReference>
<name>A0A9P6XNV7_9FUNG</name>
<protein>
    <submittedName>
        <fullName evidence="2">Uncharacterized protein</fullName>
    </submittedName>
</protein>
<reference evidence="2 3" key="1">
    <citation type="journal article" date="2020" name="Microb. Genom.">
        <title>Genetic diversity of clinical and environmental Mucorales isolates obtained from an investigation of mucormycosis cases among solid organ transplant recipients.</title>
        <authorList>
            <person name="Nguyen M.H."/>
            <person name="Kaul D."/>
            <person name="Muto C."/>
            <person name="Cheng S.J."/>
            <person name="Richter R.A."/>
            <person name="Bruno V.M."/>
            <person name="Liu G."/>
            <person name="Beyhan S."/>
            <person name="Sundermann A.J."/>
            <person name="Mounaud S."/>
            <person name="Pasculle A.W."/>
            <person name="Nierman W.C."/>
            <person name="Driscoll E."/>
            <person name="Cumbie R."/>
            <person name="Clancy C.J."/>
            <person name="Dupont C.L."/>
        </authorList>
    </citation>
    <scope>NUCLEOTIDE SEQUENCE [LARGE SCALE GENOMIC DNA]</scope>
    <source>
        <strain evidence="2 3">GL24</strain>
    </source>
</reference>